<dbReference type="InterPro" id="IPR036388">
    <property type="entry name" value="WH-like_DNA-bd_sf"/>
</dbReference>
<dbReference type="CDD" id="cd07377">
    <property type="entry name" value="WHTH_GntR"/>
    <property type="match status" value="1"/>
</dbReference>
<keyword evidence="2" id="KW-0238">DNA-binding</keyword>
<sequence>MDSVRAGLATYRRVVEQIKDEIRSGARQPGDRLPGNRRLAEDFGVSLGTAQKALRVLQDEGWVVTTPAVGVFVAADRPSDPIHDLDDLRAEVQQLRRITDDLGARLDRIEGNTQGRG</sequence>
<protein>
    <submittedName>
        <fullName evidence="5">GntR family transcriptional regulator</fullName>
    </submittedName>
</protein>
<reference evidence="5 6" key="1">
    <citation type="submission" date="2023-12" db="EMBL/GenBank/DDBJ databases">
        <title>novel species in genus Nocarida.</title>
        <authorList>
            <person name="Li Z."/>
        </authorList>
    </citation>
    <scope>NUCLEOTIDE SEQUENCE [LARGE SCALE GENOMIC DNA]</scope>
    <source>
        <strain evidence="5 6">CDC186</strain>
    </source>
</reference>
<dbReference type="InterPro" id="IPR050679">
    <property type="entry name" value="Bact_HTH_transcr_reg"/>
</dbReference>
<evidence type="ECO:0000256" key="2">
    <source>
        <dbReference type="ARBA" id="ARBA00023125"/>
    </source>
</evidence>
<keyword evidence="6" id="KW-1185">Reference proteome</keyword>
<organism evidence="5 6">
    <name type="scientific">Nocardia implantans</name>
    <dbReference type="NCBI Taxonomy" id="3108168"/>
    <lineage>
        <taxon>Bacteria</taxon>
        <taxon>Bacillati</taxon>
        <taxon>Actinomycetota</taxon>
        <taxon>Actinomycetes</taxon>
        <taxon>Mycobacteriales</taxon>
        <taxon>Nocardiaceae</taxon>
        <taxon>Nocardia</taxon>
    </lineage>
</organism>
<dbReference type="Proteomes" id="UP001348098">
    <property type="component" value="Unassembled WGS sequence"/>
</dbReference>
<keyword evidence="3" id="KW-0804">Transcription</keyword>
<name>A0ABU6AQP8_9NOCA</name>
<evidence type="ECO:0000256" key="3">
    <source>
        <dbReference type="ARBA" id="ARBA00023163"/>
    </source>
</evidence>
<dbReference type="InterPro" id="IPR000524">
    <property type="entry name" value="Tscrpt_reg_HTH_GntR"/>
</dbReference>
<dbReference type="SMART" id="SM00345">
    <property type="entry name" value="HTH_GNTR"/>
    <property type="match status" value="1"/>
</dbReference>
<feature type="domain" description="HTH gntR-type" evidence="4">
    <location>
        <begin position="8"/>
        <end position="76"/>
    </location>
</feature>
<dbReference type="PANTHER" id="PTHR44846">
    <property type="entry name" value="MANNOSYL-D-GLYCERATE TRANSPORT/METABOLISM SYSTEM REPRESSOR MNGR-RELATED"/>
    <property type="match status" value="1"/>
</dbReference>
<gene>
    <name evidence="5" type="ORF">U3653_07130</name>
</gene>
<dbReference type="EMBL" id="JAYKYQ010000002">
    <property type="protein sequence ID" value="MEB3509781.1"/>
    <property type="molecule type" value="Genomic_DNA"/>
</dbReference>
<dbReference type="Pfam" id="PF00392">
    <property type="entry name" value="GntR"/>
    <property type="match status" value="1"/>
</dbReference>
<keyword evidence="1" id="KW-0805">Transcription regulation</keyword>
<proteinExistence type="predicted"/>
<dbReference type="Gene3D" id="1.10.10.10">
    <property type="entry name" value="Winged helix-like DNA-binding domain superfamily/Winged helix DNA-binding domain"/>
    <property type="match status" value="1"/>
</dbReference>
<dbReference type="PROSITE" id="PS50949">
    <property type="entry name" value="HTH_GNTR"/>
    <property type="match status" value="1"/>
</dbReference>
<evidence type="ECO:0000313" key="6">
    <source>
        <dbReference type="Proteomes" id="UP001348098"/>
    </source>
</evidence>
<dbReference type="InterPro" id="IPR036390">
    <property type="entry name" value="WH_DNA-bd_sf"/>
</dbReference>
<comment type="caution">
    <text evidence="5">The sequence shown here is derived from an EMBL/GenBank/DDBJ whole genome shotgun (WGS) entry which is preliminary data.</text>
</comment>
<evidence type="ECO:0000256" key="1">
    <source>
        <dbReference type="ARBA" id="ARBA00023015"/>
    </source>
</evidence>
<dbReference type="SUPFAM" id="SSF46785">
    <property type="entry name" value="Winged helix' DNA-binding domain"/>
    <property type="match status" value="1"/>
</dbReference>
<accession>A0ABU6AQP8</accession>
<evidence type="ECO:0000313" key="5">
    <source>
        <dbReference type="EMBL" id="MEB3509781.1"/>
    </source>
</evidence>
<evidence type="ECO:0000259" key="4">
    <source>
        <dbReference type="PROSITE" id="PS50949"/>
    </source>
</evidence>